<sequence>MPELLEAQNPIFVEDESRRVSKARGGLNRFRLSLYLSDPFFKKPRHFEIRSNEVDFRALEAQNPIFVEDESKRVSKARGRLK</sequence>
<dbReference type="EMBL" id="BPLR01015052">
    <property type="protein sequence ID" value="GIY73256.1"/>
    <property type="molecule type" value="Genomic_DNA"/>
</dbReference>
<evidence type="ECO:0000313" key="1">
    <source>
        <dbReference type="EMBL" id="GIY73256.1"/>
    </source>
</evidence>
<gene>
    <name evidence="1" type="ORF">CEXT_4991</name>
</gene>
<organism evidence="1 2">
    <name type="scientific">Caerostris extrusa</name>
    <name type="common">Bark spider</name>
    <name type="synonym">Caerostris bankana</name>
    <dbReference type="NCBI Taxonomy" id="172846"/>
    <lineage>
        <taxon>Eukaryota</taxon>
        <taxon>Metazoa</taxon>
        <taxon>Ecdysozoa</taxon>
        <taxon>Arthropoda</taxon>
        <taxon>Chelicerata</taxon>
        <taxon>Arachnida</taxon>
        <taxon>Araneae</taxon>
        <taxon>Araneomorphae</taxon>
        <taxon>Entelegynae</taxon>
        <taxon>Araneoidea</taxon>
        <taxon>Araneidae</taxon>
        <taxon>Caerostris</taxon>
    </lineage>
</organism>
<accession>A0AAV4VSN5</accession>
<proteinExistence type="predicted"/>
<dbReference type="AlphaFoldDB" id="A0AAV4VSN5"/>
<evidence type="ECO:0000313" key="2">
    <source>
        <dbReference type="Proteomes" id="UP001054945"/>
    </source>
</evidence>
<protein>
    <submittedName>
        <fullName evidence="1">Uncharacterized protein</fullName>
    </submittedName>
</protein>
<comment type="caution">
    <text evidence="1">The sequence shown here is derived from an EMBL/GenBank/DDBJ whole genome shotgun (WGS) entry which is preliminary data.</text>
</comment>
<keyword evidence="2" id="KW-1185">Reference proteome</keyword>
<dbReference type="Proteomes" id="UP001054945">
    <property type="component" value="Unassembled WGS sequence"/>
</dbReference>
<name>A0AAV4VSN5_CAEEX</name>
<reference evidence="1 2" key="1">
    <citation type="submission" date="2021-06" db="EMBL/GenBank/DDBJ databases">
        <title>Caerostris extrusa draft genome.</title>
        <authorList>
            <person name="Kono N."/>
            <person name="Arakawa K."/>
        </authorList>
    </citation>
    <scope>NUCLEOTIDE SEQUENCE [LARGE SCALE GENOMIC DNA]</scope>
</reference>